<evidence type="ECO:0000313" key="3">
    <source>
        <dbReference type="EMBL" id="SDT33554.1"/>
    </source>
</evidence>
<dbReference type="AlphaFoldDB" id="A0A1H1ZIN9"/>
<dbReference type="RefSeq" id="WP_091720596.1">
    <property type="nucleotide sequence ID" value="NZ_CAUQLD010000006.1"/>
</dbReference>
<evidence type="ECO:0000256" key="2">
    <source>
        <dbReference type="SAM" id="Phobius"/>
    </source>
</evidence>
<sequence length="498" mass="53270">MRKTAAIIMLILGILLSLVGLTALAGGAVAMAVGSAQGDGFLTSGTARLSVASHALTSPRLDAIGEGAPPRLPFDLGTLRLRAAPVDPAKDIFIGIASQSDVEKYLSGVYHSELLDVEMQPFRAEYRDIPGTAVPAAPAQQTFWAASATGPGEQELTWDLAAGNWSIVLMNADASQGVAATLQAGARSELIRPAATGLLVGGAIALVIGVPLLVFGAMGLGRHTGPPARGQGAPGAPGLPVQVQQPTQNMAELADRAPYPARLFGELDPGLSRGLWLVKWFLAIPHFVVLVFLWFAFAVTTIVAGFAILFTGRYPRALFNFNVGVMRWNWRVAFYAYAAAGTDLYPPFTLAHTDYPADFDVDYPERLSRGLVLVKWWLLAIPHLLIVAALAGTAWTWRAETTDLGTTYERTTGISLLGILVLVALVALLFTGRYLRPLFDLILGINRWIYRVMAYTALMRDEYPPFRLDQGPGEAPPPAGQPARQEVPVPGTGTTPQP</sequence>
<feature type="transmembrane region" description="Helical" evidence="2">
    <location>
        <begin position="6"/>
        <end position="33"/>
    </location>
</feature>
<organism evidence="3 4">
    <name type="scientific">Pseudarthrobacter equi</name>
    <dbReference type="NCBI Taxonomy" id="728066"/>
    <lineage>
        <taxon>Bacteria</taxon>
        <taxon>Bacillati</taxon>
        <taxon>Actinomycetota</taxon>
        <taxon>Actinomycetes</taxon>
        <taxon>Micrococcales</taxon>
        <taxon>Micrococcaceae</taxon>
        <taxon>Pseudarthrobacter</taxon>
    </lineage>
</organism>
<dbReference type="Proteomes" id="UP000198751">
    <property type="component" value="Chromosome I"/>
</dbReference>
<dbReference type="EMBL" id="LT629779">
    <property type="protein sequence ID" value="SDT33554.1"/>
    <property type="molecule type" value="Genomic_DNA"/>
</dbReference>
<proteinExistence type="predicted"/>
<evidence type="ECO:0000256" key="1">
    <source>
        <dbReference type="SAM" id="MobiDB-lite"/>
    </source>
</evidence>
<gene>
    <name evidence="3" type="ORF">SAMN04489743_2476</name>
</gene>
<protein>
    <recommendedName>
        <fullName evidence="5">DUF4389 domain-containing protein</fullName>
    </recommendedName>
</protein>
<feature type="transmembrane region" description="Helical" evidence="2">
    <location>
        <begin position="376"/>
        <end position="395"/>
    </location>
</feature>
<keyword evidence="2" id="KW-0472">Membrane</keyword>
<evidence type="ECO:0000313" key="4">
    <source>
        <dbReference type="Proteomes" id="UP000198751"/>
    </source>
</evidence>
<feature type="transmembrane region" description="Helical" evidence="2">
    <location>
        <begin position="197"/>
        <end position="220"/>
    </location>
</feature>
<feature type="transmembrane region" description="Helical" evidence="2">
    <location>
        <begin position="280"/>
        <end position="310"/>
    </location>
</feature>
<evidence type="ECO:0008006" key="5">
    <source>
        <dbReference type="Google" id="ProtNLM"/>
    </source>
</evidence>
<dbReference type="Pfam" id="PF14333">
    <property type="entry name" value="DUF4389"/>
    <property type="match status" value="2"/>
</dbReference>
<reference evidence="4" key="1">
    <citation type="submission" date="2016-10" db="EMBL/GenBank/DDBJ databases">
        <authorList>
            <person name="Varghese N."/>
            <person name="Submissions S."/>
        </authorList>
    </citation>
    <scope>NUCLEOTIDE SEQUENCE [LARGE SCALE GENOMIC DNA]</scope>
    <source>
        <strain evidence="4">IMMIB L-1606</strain>
    </source>
</reference>
<keyword evidence="2" id="KW-1133">Transmembrane helix</keyword>
<keyword evidence="2" id="KW-0812">Transmembrane</keyword>
<dbReference type="InterPro" id="IPR025498">
    <property type="entry name" value="DUF4389"/>
</dbReference>
<keyword evidence="4" id="KW-1185">Reference proteome</keyword>
<name>A0A1H1ZIN9_9MICC</name>
<accession>A0A1H1ZIN9</accession>
<feature type="region of interest" description="Disordered" evidence="1">
    <location>
        <begin position="467"/>
        <end position="498"/>
    </location>
</feature>
<feature type="compositionally biased region" description="Low complexity" evidence="1">
    <location>
        <begin position="481"/>
        <end position="498"/>
    </location>
</feature>
<feature type="transmembrane region" description="Helical" evidence="2">
    <location>
        <begin position="415"/>
        <end position="435"/>
    </location>
</feature>
<dbReference type="OrthoDB" id="156718at2"/>